<dbReference type="Pfam" id="PF00313">
    <property type="entry name" value="CSD"/>
    <property type="match status" value="1"/>
</dbReference>
<feature type="compositionally biased region" description="Basic residues" evidence="1">
    <location>
        <begin position="190"/>
        <end position="199"/>
    </location>
</feature>
<evidence type="ECO:0000259" key="2">
    <source>
        <dbReference type="PROSITE" id="PS51857"/>
    </source>
</evidence>
<name>A0A6C0ICK0_9ZZZZ</name>
<dbReference type="PANTHER" id="PTHR11544">
    <property type="entry name" value="COLD SHOCK DOMAIN CONTAINING PROTEINS"/>
    <property type="match status" value="1"/>
</dbReference>
<dbReference type="SMART" id="SM00357">
    <property type="entry name" value="CSP"/>
    <property type="match status" value="1"/>
</dbReference>
<proteinExistence type="predicted"/>
<evidence type="ECO:0000256" key="1">
    <source>
        <dbReference type="SAM" id="MobiDB-lite"/>
    </source>
</evidence>
<protein>
    <recommendedName>
        <fullName evidence="2">CSD domain-containing protein</fullName>
    </recommendedName>
</protein>
<dbReference type="EMBL" id="MN740153">
    <property type="protein sequence ID" value="QHT90320.1"/>
    <property type="molecule type" value="Genomic_DNA"/>
</dbReference>
<feature type="region of interest" description="Disordered" evidence="1">
    <location>
        <begin position="118"/>
        <end position="199"/>
    </location>
</feature>
<dbReference type="InterPro" id="IPR012340">
    <property type="entry name" value="NA-bd_OB-fold"/>
</dbReference>
<organism evidence="3">
    <name type="scientific">viral metagenome</name>
    <dbReference type="NCBI Taxonomy" id="1070528"/>
    <lineage>
        <taxon>unclassified sequences</taxon>
        <taxon>metagenomes</taxon>
        <taxon>organismal metagenomes</taxon>
    </lineage>
</organism>
<feature type="compositionally biased region" description="Low complexity" evidence="1">
    <location>
        <begin position="164"/>
        <end position="177"/>
    </location>
</feature>
<dbReference type="InterPro" id="IPR002059">
    <property type="entry name" value="CSP_DNA-bd"/>
</dbReference>
<dbReference type="SUPFAM" id="SSF50249">
    <property type="entry name" value="Nucleic acid-binding proteins"/>
    <property type="match status" value="1"/>
</dbReference>
<feature type="domain" description="CSD" evidence="2">
    <location>
        <begin position="28"/>
        <end position="102"/>
    </location>
</feature>
<dbReference type="InterPro" id="IPR050181">
    <property type="entry name" value="Cold_shock_domain"/>
</dbReference>
<dbReference type="InterPro" id="IPR011129">
    <property type="entry name" value="CSD"/>
</dbReference>
<dbReference type="PRINTS" id="PR00050">
    <property type="entry name" value="COLDSHOCK"/>
</dbReference>
<sequence length="199" mass="22787">MSTEDQTTEQCTNTERPPLTDYSVVVQTLTGTVKWFNNKAGFGFITVCEDGDFKDKDIFVHYSSIRVLNSQYKYLVQGEYVEFTLVKVNSDTHEFQAMNVSGVKGGPIMCEIRRLVTPNTNNGENRHFDERPPRKVHRNNDRGAYTARESRPPIDNDNRRPRRAPTSSSSQREPSTSMNGEDMMGFTKVERKRTVRPKA</sequence>
<dbReference type="PROSITE" id="PS51857">
    <property type="entry name" value="CSD_2"/>
    <property type="match status" value="1"/>
</dbReference>
<dbReference type="CDD" id="cd04458">
    <property type="entry name" value="CSP_CDS"/>
    <property type="match status" value="1"/>
</dbReference>
<feature type="compositionally biased region" description="Basic and acidic residues" evidence="1">
    <location>
        <begin position="124"/>
        <end position="141"/>
    </location>
</feature>
<dbReference type="GO" id="GO:0003676">
    <property type="term" value="F:nucleic acid binding"/>
    <property type="evidence" value="ECO:0007669"/>
    <property type="project" value="InterPro"/>
</dbReference>
<dbReference type="Gene3D" id="2.40.50.140">
    <property type="entry name" value="Nucleic acid-binding proteins"/>
    <property type="match status" value="1"/>
</dbReference>
<reference evidence="3" key="1">
    <citation type="journal article" date="2020" name="Nature">
        <title>Giant virus diversity and host interactions through global metagenomics.</title>
        <authorList>
            <person name="Schulz F."/>
            <person name="Roux S."/>
            <person name="Paez-Espino D."/>
            <person name="Jungbluth S."/>
            <person name="Walsh D.A."/>
            <person name="Denef V.J."/>
            <person name="McMahon K.D."/>
            <person name="Konstantinidis K.T."/>
            <person name="Eloe-Fadrosh E.A."/>
            <person name="Kyrpides N.C."/>
            <person name="Woyke T."/>
        </authorList>
    </citation>
    <scope>NUCLEOTIDE SEQUENCE</scope>
    <source>
        <strain evidence="3">GVMAG-M-3300023184-68</strain>
    </source>
</reference>
<feature type="compositionally biased region" description="Basic and acidic residues" evidence="1">
    <location>
        <begin position="148"/>
        <end position="159"/>
    </location>
</feature>
<accession>A0A6C0ICK0</accession>
<evidence type="ECO:0000313" key="3">
    <source>
        <dbReference type="EMBL" id="QHT90320.1"/>
    </source>
</evidence>
<dbReference type="AlphaFoldDB" id="A0A6C0ICK0"/>